<name>A0A381SYX1_9ZZZZ</name>
<dbReference type="Pfam" id="PF01061">
    <property type="entry name" value="ABC2_membrane"/>
    <property type="match status" value="1"/>
</dbReference>
<keyword evidence="2" id="KW-0813">Transport</keyword>
<evidence type="ECO:0000256" key="7">
    <source>
        <dbReference type="ARBA" id="ARBA00023136"/>
    </source>
</evidence>
<dbReference type="PANTHER" id="PTHR30413:SF8">
    <property type="entry name" value="TRANSPORT PERMEASE PROTEIN"/>
    <property type="match status" value="1"/>
</dbReference>
<evidence type="ECO:0000259" key="9">
    <source>
        <dbReference type="PROSITE" id="PS51012"/>
    </source>
</evidence>
<keyword evidence="5 8" id="KW-0812">Transmembrane</keyword>
<evidence type="ECO:0000313" key="10">
    <source>
        <dbReference type="EMBL" id="SVA06573.1"/>
    </source>
</evidence>
<dbReference type="EMBL" id="UINC01003467">
    <property type="protein sequence ID" value="SVA06573.1"/>
    <property type="molecule type" value="Genomic_DNA"/>
</dbReference>
<dbReference type="GO" id="GO:0015920">
    <property type="term" value="P:lipopolysaccharide transport"/>
    <property type="evidence" value="ECO:0007669"/>
    <property type="project" value="TreeGrafter"/>
</dbReference>
<dbReference type="InterPro" id="IPR013525">
    <property type="entry name" value="ABC2_TM"/>
</dbReference>
<feature type="transmembrane region" description="Helical" evidence="8">
    <location>
        <begin position="63"/>
        <end position="92"/>
    </location>
</feature>
<feature type="transmembrane region" description="Helical" evidence="8">
    <location>
        <begin position="27"/>
        <end position="51"/>
    </location>
</feature>
<evidence type="ECO:0000256" key="6">
    <source>
        <dbReference type="ARBA" id="ARBA00022989"/>
    </source>
</evidence>
<gene>
    <name evidence="10" type="ORF">METZ01_LOCUS59427</name>
</gene>
<evidence type="ECO:0000256" key="8">
    <source>
        <dbReference type="SAM" id="Phobius"/>
    </source>
</evidence>
<feature type="transmembrane region" description="Helical" evidence="8">
    <location>
        <begin position="174"/>
        <end position="193"/>
    </location>
</feature>
<dbReference type="InterPro" id="IPR047817">
    <property type="entry name" value="ABC2_TM_bact-type"/>
</dbReference>
<proteinExistence type="predicted"/>
<organism evidence="10">
    <name type="scientific">marine metagenome</name>
    <dbReference type="NCBI Taxonomy" id="408172"/>
    <lineage>
        <taxon>unclassified sequences</taxon>
        <taxon>metagenomes</taxon>
        <taxon>ecological metagenomes</taxon>
    </lineage>
</organism>
<keyword evidence="4" id="KW-0997">Cell inner membrane</keyword>
<feature type="transmembrane region" description="Helical" evidence="8">
    <location>
        <begin position="231"/>
        <end position="250"/>
    </location>
</feature>
<reference evidence="10" key="1">
    <citation type="submission" date="2018-05" db="EMBL/GenBank/DDBJ databases">
        <authorList>
            <person name="Lanie J.A."/>
            <person name="Ng W.-L."/>
            <person name="Kazmierczak K.M."/>
            <person name="Andrzejewski T.M."/>
            <person name="Davidsen T.M."/>
            <person name="Wayne K.J."/>
            <person name="Tettelin H."/>
            <person name="Glass J.I."/>
            <person name="Rusch D."/>
            <person name="Podicherti R."/>
            <person name="Tsui H.-C.T."/>
            <person name="Winkler M.E."/>
        </authorList>
    </citation>
    <scope>NUCLEOTIDE SEQUENCE</scope>
</reference>
<accession>A0A381SYX1</accession>
<feature type="transmembrane region" description="Helical" evidence="8">
    <location>
        <begin position="141"/>
        <end position="162"/>
    </location>
</feature>
<dbReference type="PANTHER" id="PTHR30413">
    <property type="entry name" value="INNER MEMBRANE TRANSPORT PERMEASE"/>
    <property type="match status" value="1"/>
</dbReference>
<keyword evidence="6 8" id="KW-1133">Transmembrane helix</keyword>
<evidence type="ECO:0000256" key="3">
    <source>
        <dbReference type="ARBA" id="ARBA00022475"/>
    </source>
</evidence>
<comment type="subcellular location">
    <subcellularLocation>
        <location evidence="1">Cell inner membrane</location>
        <topology evidence="1">Multi-pass membrane protein</topology>
    </subcellularLocation>
</comment>
<evidence type="ECO:0000256" key="1">
    <source>
        <dbReference type="ARBA" id="ARBA00004429"/>
    </source>
</evidence>
<protein>
    <recommendedName>
        <fullName evidence="9">ABC transmembrane type-2 domain-containing protein</fullName>
    </recommendedName>
</protein>
<feature type="domain" description="ABC transmembrane type-2" evidence="9">
    <location>
        <begin position="28"/>
        <end position="253"/>
    </location>
</feature>
<dbReference type="PROSITE" id="PS51012">
    <property type="entry name" value="ABC_TM2"/>
    <property type="match status" value="1"/>
</dbReference>
<dbReference type="AlphaFoldDB" id="A0A381SYX1"/>
<keyword evidence="3" id="KW-1003">Cell membrane</keyword>
<evidence type="ECO:0000256" key="2">
    <source>
        <dbReference type="ARBA" id="ARBA00022448"/>
    </source>
</evidence>
<dbReference type="GO" id="GO:0005886">
    <property type="term" value="C:plasma membrane"/>
    <property type="evidence" value="ECO:0007669"/>
    <property type="project" value="UniProtKB-SubCell"/>
</dbReference>
<sequence length="261" mass="29969">MRQLFRYRGLVQILVARELKARYRGSVLGFFWSFVNPLLLLLVYSFVFTVVMPRGEQLETEPYAVFLFCGLLPWTWFSSSLSDGASVLIVNGNLIKKVMFPAEILPVVSVVSNMVHFLFGLPILIGFLLFYSVPLRLSELVWFPVVLSVQFILTLGFAMSLAALTVHFRDIKDLLANVLTLWFFATPILYPMSFLPERGKFFMDYLNPFAHLAISYQEILFYDGPFGHWKWLVVLALGGVVLFFIGYALFDRLRDSFAEEV</sequence>
<keyword evidence="7 8" id="KW-0472">Membrane</keyword>
<evidence type="ECO:0000256" key="5">
    <source>
        <dbReference type="ARBA" id="ARBA00022692"/>
    </source>
</evidence>
<feature type="transmembrane region" description="Helical" evidence="8">
    <location>
        <begin position="104"/>
        <end position="129"/>
    </location>
</feature>
<dbReference type="GO" id="GO:0140359">
    <property type="term" value="F:ABC-type transporter activity"/>
    <property type="evidence" value="ECO:0007669"/>
    <property type="project" value="InterPro"/>
</dbReference>
<evidence type="ECO:0000256" key="4">
    <source>
        <dbReference type="ARBA" id="ARBA00022519"/>
    </source>
</evidence>